<keyword evidence="3 6" id="KW-1133">Transmembrane helix</keyword>
<evidence type="ECO:0000256" key="5">
    <source>
        <dbReference type="ARBA" id="ARBA00038359"/>
    </source>
</evidence>
<dbReference type="InterPro" id="IPR052337">
    <property type="entry name" value="SAT4-like"/>
</dbReference>
<evidence type="ECO:0000256" key="1">
    <source>
        <dbReference type="ARBA" id="ARBA00004141"/>
    </source>
</evidence>
<evidence type="ECO:0000313" key="8">
    <source>
        <dbReference type="EMBL" id="CZT04520.1"/>
    </source>
</evidence>
<feature type="transmembrane region" description="Helical" evidence="6">
    <location>
        <begin position="41"/>
        <end position="63"/>
    </location>
</feature>
<name>A0A1E1L213_9HELO</name>
<sequence length="460" mass="53076">MEVLRRINESVRSGFRSLMKPWKKLYFQTFVEYDAETWRALSIYISIMISCFILVGVYAGFVFDASDQPYDPKFTSPMLVKRVYESPSALEIMWNSVGFGAPAVMAYIARMVNRGWVLKKLHFADYVMTFTMITFFCLFSLINIACNYRNNDFPAAEESNVMLHAAELAERVVGAKLMVGIQQSMLLTLWGSKFCVWLFLLRLYSSLSRYEIVLWVVFVYMWIGFFVCQVNFLFGPCTPTSHYWTIPVHHPQCASYQTYLMVMLVFNISSDAALIIMSMPLICAAQLPFKRKLLLALIYVLAGFKIVASIMNKRYLKLDSPQTTTTYRLWYLREAGPAVTIAAILCTWQLLQRLFRFTSFTNTSFSISDDGPLTDAHGFRQRILSIFSRLSVHRAQNRGMDNFNAQVDQATFTTTDTELEERNKWENRDTRRDTGFSILSFGQDDVARPAIIYRSMHNIA</sequence>
<dbReference type="PANTHER" id="PTHR33048:SF110">
    <property type="entry name" value="UBID FAMILY DECARBOXYLASE"/>
    <property type="match status" value="1"/>
</dbReference>
<comment type="subcellular location">
    <subcellularLocation>
        <location evidence="1">Membrane</location>
        <topology evidence="1">Multi-pass membrane protein</topology>
    </subcellularLocation>
</comment>
<feature type="transmembrane region" description="Helical" evidence="6">
    <location>
        <begin position="212"/>
        <end position="234"/>
    </location>
</feature>
<accession>A0A1E1L213</accession>
<dbReference type="Pfam" id="PF20684">
    <property type="entry name" value="Fung_rhodopsin"/>
    <property type="match status" value="1"/>
</dbReference>
<evidence type="ECO:0000313" key="9">
    <source>
        <dbReference type="Proteomes" id="UP000178912"/>
    </source>
</evidence>
<evidence type="ECO:0000256" key="3">
    <source>
        <dbReference type="ARBA" id="ARBA00022989"/>
    </source>
</evidence>
<comment type="similarity">
    <text evidence="5">Belongs to the SAT4 family.</text>
</comment>
<dbReference type="EMBL" id="FJUX01000069">
    <property type="protein sequence ID" value="CZT04520.1"/>
    <property type="molecule type" value="Genomic_DNA"/>
</dbReference>
<organism evidence="8 9">
    <name type="scientific">Rhynchosporium agropyri</name>
    <dbReference type="NCBI Taxonomy" id="914238"/>
    <lineage>
        <taxon>Eukaryota</taxon>
        <taxon>Fungi</taxon>
        <taxon>Dikarya</taxon>
        <taxon>Ascomycota</taxon>
        <taxon>Pezizomycotina</taxon>
        <taxon>Leotiomycetes</taxon>
        <taxon>Helotiales</taxon>
        <taxon>Ploettnerulaceae</taxon>
        <taxon>Rhynchosporium</taxon>
    </lineage>
</organism>
<dbReference type="PANTHER" id="PTHR33048">
    <property type="entry name" value="PTH11-LIKE INTEGRAL MEMBRANE PROTEIN (AFU_ORTHOLOGUE AFUA_5G11245)"/>
    <property type="match status" value="1"/>
</dbReference>
<evidence type="ECO:0000256" key="2">
    <source>
        <dbReference type="ARBA" id="ARBA00022692"/>
    </source>
</evidence>
<proteinExistence type="inferred from homology"/>
<feature type="transmembrane region" description="Helical" evidence="6">
    <location>
        <begin position="259"/>
        <end position="281"/>
    </location>
</feature>
<dbReference type="AlphaFoldDB" id="A0A1E1L213"/>
<evidence type="ECO:0000256" key="6">
    <source>
        <dbReference type="SAM" id="Phobius"/>
    </source>
</evidence>
<evidence type="ECO:0000259" key="7">
    <source>
        <dbReference type="Pfam" id="PF20684"/>
    </source>
</evidence>
<feature type="transmembrane region" description="Helical" evidence="6">
    <location>
        <begin position="92"/>
        <end position="112"/>
    </location>
</feature>
<dbReference type="Proteomes" id="UP000178912">
    <property type="component" value="Unassembled WGS sequence"/>
</dbReference>
<keyword evidence="9" id="KW-1185">Reference proteome</keyword>
<feature type="transmembrane region" description="Helical" evidence="6">
    <location>
        <begin position="124"/>
        <end position="145"/>
    </location>
</feature>
<dbReference type="GO" id="GO:0016020">
    <property type="term" value="C:membrane"/>
    <property type="evidence" value="ECO:0007669"/>
    <property type="project" value="UniProtKB-SubCell"/>
</dbReference>
<feature type="transmembrane region" description="Helical" evidence="6">
    <location>
        <begin position="293"/>
        <end position="311"/>
    </location>
</feature>
<evidence type="ECO:0000256" key="4">
    <source>
        <dbReference type="ARBA" id="ARBA00023136"/>
    </source>
</evidence>
<reference evidence="9" key="1">
    <citation type="submission" date="2016-03" db="EMBL/GenBank/DDBJ databases">
        <authorList>
            <person name="Guldener U."/>
        </authorList>
    </citation>
    <scope>NUCLEOTIDE SEQUENCE [LARGE SCALE GENOMIC DNA]</scope>
    <source>
        <strain evidence="9">04CH-RAC-A.6.1</strain>
    </source>
</reference>
<keyword evidence="4 6" id="KW-0472">Membrane</keyword>
<gene>
    <name evidence="8" type="ORF">RAG0_10942</name>
</gene>
<protein>
    <recommendedName>
        <fullName evidence="7">Rhodopsin domain-containing protein</fullName>
    </recommendedName>
</protein>
<dbReference type="InterPro" id="IPR049326">
    <property type="entry name" value="Rhodopsin_dom_fungi"/>
</dbReference>
<feature type="transmembrane region" description="Helical" evidence="6">
    <location>
        <begin position="331"/>
        <end position="351"/>
    </location>
</feature>
<dbReference type="OrthoDB" id="3903189at2759"/>
<keyword evidence="2 6" id="KW-0812">Transmembrane</keyword>
<feature type="transmembrane region" description="Helical" evidence="6">
    <location>
        <begin position="181"/>
        <end position="200"/>
    </location>
</feature>
<feature type="domain" description="Rhodopsin" evidence="7">
    <location>
        <begin position="109"/>
        <end position="352"/>
    </location>
</feature>